<feature type="signal peptide" evidence="2">
    <location>
        <begin position="1"/>
        <end position="16"/>
    </location>
</feature>
<protein>
    <submittedName>
        <fullName evidence="3">Uncharacterized protein</fullName>
    </submittedName>
</protein>
<name>A0AAD7HKP0_9AGAR</name>
<keyword evidence="1" id="KW-0472">Membrane</keyword>
<dbReference type="AlphaFoldDB" id="A0AAD7HKP0"/>
<reference evidence="3" key="1">
    <citation type="submission" date="2023-03" db="EMBL/GenBank/DDBJ databases">
        <title>Massive genome expansion in bonnet fungi (Mycena s.s.) driven by repeated elements and novel gene families across ecological guilds.</title>
        <authorList>
            <consortium name="Lawrence Berkeley National Laboratory"/>
            <person name="Harder C.B."/>
            <person name="Miyauchi S."/>
            <person name="Viragh M."/>
            <person name="Kuo A."/>
            <person name="Thoen E."/>
            <person name="Andreopoulos B."/>
            <person name="Lu D."/>
            <person name="Skrede I."/>
            <person name="Drula E."/>
            <person name="Henrissat B."/>
            <person name="Morin E."/>
            <person name="Kohler A."/>
            <person name="Barry K."/>
            <person name="LaButti K."/>
            <person name="Morin E."/>
            <person name="Salamov A."/>
            <person name="Lipzen A."/>
            <person name="Mereny Z."/>
            <person name="Hegedus B."/>
            <person name="Baldrian P."/>
            <person name="Stursova M."/>
            <person name="Weitz H."/>
            <person name="Taylor A."/>
            <person name="Grigoriev I.V."/>
            <person name="Nagy L.G."/>
            <person name="Martin F."/>
            <person name="Kauserud H."/>
        </authorList>
    </citation>
    <scope>NUCLEOTIDE SEQUENCE</scope>
    <source>
        <strain evidence="3">CBHHK182m</strain>
    </source>
</reference>
<organism evidence="3 4">
    <name type="scientific">Mycena metata</name>
    <dbReference type="NCBI Taxonomy" id="1033252"/>
    <lineage>
        <taxon>Eukaryota</taxon>
        <taxon>Fungi</taxon>
        <taxon>Dikarya</taxon>
        <taxon>Basidiomycota</taxon>
        <taxon>Agaricomycotina</taxon>
        <taxon>Agaricomycetes</taxon>
        <taxon>Agaricomycetidae</taxon>
        <taxon>Agaricales</taxon>
        <taxon>Marasmiineae</taxon>
        <taxon>Mycenaceae</taxon>
        <taxon>Mycena</taxon>
    </lineage>
</organism>
<comment type="caution">
    <text evidence="3">The sequence shown here is derived from an EMBL/GenBank/DDBJ whole genome shotgun (WGS) entry which is preliminary data.</text>
</comment>
<proteinExistence type="predicted"/>
<dbReference type="Proteomes" id="UP001215598">
    <property type="component" value="Unassembled WGS sequence"/>
</dbReference>
<feature type="chain" id="PRO_5042280353" evidence="2">
    <location>
        <begin position="17"/>
        <end position="165"/>
    </location>
</feature>
<dbReference type="EMBL" id="JARKIB010000215">
    <property type="protein sequence ID" value="KAJ7722945.1"/>
    <property type="molecule type" value="Genomic_DNA"/>
</dbReference>
<evidence type="ECO:0000313" key="3">
    <source>
        <dbReference type="EMBL" id="KAJ7722945.1"/>
    </source>
</evidence>
<keyword evidence="4" id="KW-1185">Reference proteome</keyword>
<keyword evidence="2" id="KW-0732">Signal</keyword>
<evidence type="ECO:0000313" key="4">
    <source>
        <dbReference type="Proteomes" id="UP001215598"/>
    </source>
</evidence>
<evidence type="ECO:0000256" key="1">
    <source>
        <dbReference type="SAM" id="Phobius"/>
    </source>
</evidence>
<feature type="transmembrane region" description="Helical" evidence="1">
    <location>
        <begin position="115"/>
        <end position="136"/>
    </location>
</feature>
<gene>
    <name evidence="3" type="ORF">B0H16DRAFT_1699131</name>
</gene>
<accession>A0AAD7HKP0</accession>
<keyword evidence="1" id="KW-0812">Transmembrane</keyword>
<evidence type="ECO:0000256" key="2">
    <source>
        <dbReference type="SAM" id="SignalP"/>
    </source>
</evidence>
<sequence length="165" mass="17233">MHRALLALVIVSASRGQDATPTNLQYAKLVDSAVSGKFKTCTYGDAGICTYLTDGSFSSGTSICPDTIIPSSCACSNSTPEVSAAASLQGDQVLATSDSGPSDDQGTFGFSPMTMALLVLNVVLLAINLILATMLIRARRAAALSTYHQTLYTSVDGQRPEFISL</sequence>
<keyword evidence="1" id="KW-1133">Transmembrane helix</keyword>